<dbReference type="InterPro" id="IPR001806">
    <property type="entry name" value="Small_GTPase"/>
</dbReference>
<dbReference type="PROSITE" id="PS51420">
    <property type="entry name" value="RHO"/>
    <property type="match status" value="1"/>
</dbReference>
<dbReference type="InterPro" id="IPR005225">
    <property type="entry name" value="Small_GTP-bd"/>
</dbReference>
<dbReference type="FunFam" id="3.40.50.300:FF:001447">
    <property type="entry name" value="Ras-related protein Rab-1B"/>
    <property type="match status" value="1"/>
</dbReference>
<dbReference type="AlphaFoldDB" id="A0A444U562"/>
<dbReference type="Pfam" id="PF00071">
    <property type="entry name" value="Ras"/>
    <property type="match status" value="1"/>
</dbReference>
<dbReference type="SMART" id="SM00175">
    <property type="entry name" value="RAB"/>
    <property type="match status" value="1"/>
</dbReference>
<dbReference type="PROSITE" id="PS51421">
    <property type="entry name" value="RAS"/>
    <property type="match status" value="1"/>
</dbReference>
<evidence type="ECO:0000313" key="4">
    <source>
        <dbReference type="EMBL" id="RXM30249.1"/>
    </source>
</evidence>
<dbReference type="GO" id="GO:0003924">
    <property type="term" value="F:GTPase activity"/>
    <property type="evidence" value="ECO:0007669"/>
    <property type="project" value="InterPro"/>
</dbReference>
<keyword evidence="3" id="KW-0342">GTP-binding</keyword>
<dbReference type="InterPro" id="IPR027417">
    <property type="entry name" value="P-loop_NTPase"/>
</dbReference>
<dbReference type="GO" id="GO:0005525">
    <property type="term" value="F:GTP binding"/>
    <property type="evidence" value="ECO:0007669"/>
    <property type="project" value="UniProtKB-KW"/>
</dbReference>
<dbReference type="SUPFAM" id="SSF52540">
    <property type="entry name" value="P-loop containing nucleoside triphosphate hydrolases"/>
    <property type="match status" value="1"/>
</dbReference>
<dbReference type="Gene3D" id="3.40.50.300">
    <property type="entry name" value="P-loop containing nucleotide triphosphate hydrolases"/>
    <property type="match status" value="1"/>
</dbReference>
<protein>
    <submittedName>
        <fullName evidence="4">Ras-related protein Rab-39A</fullName>
    </submittedName>
</protein>
<comment type="caution">
    <text evidence="4">The sequence shown here is derived from an EMBL/GenBank/DDBJ whole genome shotgun (WGS) entry which is preliminary data.</text>
</comment>
<keyword evidence="2" id="KW-0547">Nucleotide-binding</keyword>
<dbReference type="SMART" id="SM00176">
    <property type="entry name" value="RAN"/>
    <property type="match status" value="1"/>
</dbReference>
<dbReference type="InterPro" id="IPR050209">
    <property type="entry name" value="Rab_GTPases_membrane_traffic"/>
</dbReference>
<dbReference type="EMBL" id="SCEB01215297">
    <property type="protein sequence ID" value="RXM30249.1"/>
    <property type="molecule type" value="Genomic_DNA"/>
</dbReference>
<dbReference type="NCBIfam" id="TIGR00231">
    <property type="entry name" value="small_GTP"/>
    <property type="match status" value="1"/>
</dbReference>
<dbReference type="PRINTS" id="PR00449">
    <property type="entry name" value="RASTRNSFRMNG"/>
</dbReference>
<gene>
    <name evidence="4" type="ORF">EOD39_1988</name>
</gene>
<keyword evidence="5" id="KW-1185">Reference proteome</keyword>
<sequence length="212" mass="24431">MDFSWNYRFGIIILGDSFVGKSSLLQRYTEGIFDKSRQSPLGIDFKVRHLEFETGISIKLLLWDTAGQERFRSISRSYMRNSVGCLLVFDLTKRETFERLRDWYIEVTNYVKPSKMVFILIGHKCDLKEEQQVSKEEAEGLAKELGIAHYVEASAKDNLNVDAAFERLTVEIYELFHAGRIPIREGWYGLSVGVPVDLYNPDEPKTEKPGCC</sequence>
<dbReference type="PANTHER" id="PTHR47979">
    <property type="entry name" value="DRAB11-RELATED"/>
    <property type="match status" value="1"/>
</dbReference>
<accession>A0A444U562</accession>
<evidence type="ECO:0000313" key="5">
    <source>
        <dbReference type="Proteomes" id="UP000289886"/>
    </source>
</evidence>
<comment type="similarity">
    <text evidence="1">Belongs to the small GTPase superfamily. Rab family.</text>
</comment>
<dbReference type="PROSITE" id="PS51419">
    <property type="entry name" value="RAB"/>
    <property type="match status" value="1"/>
</dbReference>
<dbReference type="SMART" id="SM00174">
    <property type="entry name" value="RHO"/>
    <property type="match status" value="1"/>
</dbReference>
<organism evidence="4 5">
    <name type="scientific">Acipenser ruthenus</name>
    <name type="common">Sterlet sturgeon</name>
    <dbReference type="NCBI Taxonomy" id="7906"/>
    <lineage>
        <taxon>Eukaryota</taxon>
        <taxon>Metazoa</taxon>
        <taxon>Chordata</taxon>
        <taxon>Craniata</taxon>
        <taxon>Vertebrata</taxon>
        <taxon>Euteleostomi</taxon>
        <taxon>Actinopterygii</taxon>
        <taxon>Chondrostei</taxon>
        <taxon>Acipenseriformes</taxon>
        <taxon>Acipenseridae</taxon>
        <taxon>Acipenser</taxon>
    </lineage>
</organism>
<evidence type="ECO:0000256" key="1">
    <source>
        <dbReference type="ARBA" id="ARBA00006270"/>
    </source>
</evidence>
<dbReference type="SMART" id="SM00173">
    <property type="entry name" value="RAS"/>
    <property type="match status" value="1"/>
</dbReference>
<dbReference type="Proteomes" id="UP000289886">
    <property type="component" value="Unassembled WGS sequence"/>
</dbReference>
<name>A0A444U562_ACIRT</name>
<evidence type="ECO:0000256" key="2">
    <source>
        <dbReference type="ARBA" id="ARBA00022741"/>
    </source>
</evidence>
<proteinExistence type="inferred from homology"/>
<evidence type="ECO:0000256" key="3">
    <source>
        <dbReference type="ARBA" id="ARBA00023134"/>
    </source>
</evidence>
<reference evidence="4 5" key="1">
    <citation type="submission" date="2019-01" db="EMBL/GenBank/DDBJ databases">
        <title>Draft Genome and Complete Hox-Cluster Characterization of the Sterlet Sturgeon (Acipenser ruthenus).</title>
        <authorList>
            <person name="Wei Q."/>
        </authorList>
    </citation>
    <scope>NUCLEOTIDE SEQUENCE [LARGE SCALE GENOMIC DNA]</scope>
    <source>
        <strain evidence="4">WHYD16114868_AA</strain>
        <tissue evidence="4">Blood</tissue>
    </source>
</reference>